<dbReference type="AlphaFoldDB" id="A0A2T6BCD7"/>
<dbReference type="InterPro" id="IPR016195">
    <property type="entry name" value="Pol/histidinol_Pase-like"/>
</dbReference>
<dbReference type="RefSeq" id="WP_108025571.1">
    <property type="nucleotide sequence ID" value="NZ_QBKR01000026.1"/>
</dbReference>
<keyword evidence="7" id="KW-1185">Reference proteome</keyword>
<name>A0A2T6BCD7_9BACL</name>
<dbReference type="Proteomes" id="UP000244240">
    <property type="component" value="Unassembled WGS sequence"/>
</dbReference>
<organism evidence="6 7">
    <name type="scientific">Melghirimyces profundicolus</name>
    <dbReference type="NCBI Taxonomy" id="1242148"/>
    <lineage>
        <taxon>Bacteria</taxon>
        <taxon>Bacillati</taxon>
        <taxon>Bacillota</taxon>
        <taxon>Bacilli</taxon>
        <taxon>Bacillales</taxon>
        <taxon>Thermoactinomycetaceae</taxon>
        <taxon>Melghirimyces</taxon>
    </lineage>
</organism>
<dbReference type="GO" id="GO:0030145">
    <property type="term" value="F:manganese ion binding"/>
    <property type="evidence" value="ECO:0007669"/>
    <property type="project" value="UniProtKB-UniRule"/>
</dbReference>
<keyword evidence="3 5" id="KW-0904">Protein phosphatase</keyword>
<dbReference type="PANTHER" id="PTHR39181">
    <property type="entry name" value="TYROSINE-PROTEIN PHOSPHATASE YWQE"/>
    <property type="match status" value="1"/>
</dbReference>
<dbReference type="EC" id="3.1.3.48" evidence="5"/>
<evidence type="ECO:0000256" key="1">
    <source>
        <dbReference type="ARBA" id="ARBA00005750"/>
    </source>
</evidence>
<sequence length="254" mass="29201">MIDLHCHILPEIDDGAQTVDEALQMAWHAARDGITDMICTPHSYDGMYRNPLEDVLRDVHRFQDLLKKRRIPLRVHPGTEIHIHPDLVDHVMNFQALTCNQTHYVLVELPAHHIPTYTDDVLYEMKGNGLVPVIAHPERNVVLHENPEILAEWIEKGAIAQLTAGCLTGEKGERLRAVAEDMIQNHLVHVIATDAHNMTKRRPELREAYDRISQRFSFEEAKRFMYNSHAVLKGKECVVDPPVVTPKKKKWVIF</sequence>
<comment type="similarity">
    <text evidence="1 5">Belongs to the metallo-dependent hydrolases superfamily. CpsB/CapC family.</text>
</comment>
<dbReference type="PIRSF" id="PIRSF016557">
    <property type="entry name" value="Caps_synth_CpsB"/>
    <property type="match status" value="1"/>
</dbReference>
<evidence type="ECO:0000256" key="2">
    <source>
        <dbReference type="ARBA" id="ARBA00022801"/>
    </source>
</evidence>
<evidence type="ECO:0000256" key="3">
    <source>
        <dbReference type="ARBA" id="ARBA00022912"/>
    </source>
</evidence>
<dbReference type="GO" id="GO:0004725">
    <property type="term" value="F:protein tyrosine phosphatase activity"/>
    <property type="evidence" value="ECO:0007669"/>
    <property type="project" value="UniProtKB-UniRule"/>
</dbReference>
<dbReference type="PANTHER" id="PTHR39181:SF1">
    <property type="entry name" value="TYROSINE-PROTEIN PHOSPHATASE YWQE"/>
    <property type="match status" value="1"/>
</dbReference>
<dbReference type="OrthoDB" id="9788539at2"/>
<evidence type="ECO:0000313" key="6">
    <source>
        <dbReference type="EMBL" id="PTX53727.1"/>
    </source>
</evidence>
<dbReference type="InterPro" id="IPR016667">
    <property type="entry name" value="Caps_polysacc_synth_CpsB/CapC"/>
</dbReference>
<accession>A0A2T6BCD7</accession>
<gene>
    <name evidence="6" type="ORF">C8P63_12613</name>
</gene>
<reference evidence="6 7" key="1">
    <citation type="submission" date="2018-04" db="EMBL/GenBank/DDBJ databases">
        <title>Genomic Encyclopedia of Archaeal and Bacterial Type Strains, Phase II (KMG-II): from individual species to whole genera.</title>
        <authorList>
            <person name="Goeker M."/>
        </authorList>
    </citation>
    <scope>NUCLEOTIDE SEQUENCE [LARGE SCALE GENOMIC DNA]</scope>
    <source>
        <strain evidence="6 7">DSM 45787</strain>
    </source>
</reference>
<keyword evidence="2 5" id="KW-0378">Hydrolase</keyword>
<evidence type="ECO:0000256" key="5">
    <source>
        <dbReference type="PIRNR" id="PIRNR016557"/>
    </source>
</evidence>
<comment type="caution">
    <text evidence="6">The sequence shown here is derived from an EMBL/GenBank/DDBJ whole genome shotgun (WGS) entry which is preliminary data.</text>
</comment>
<dbReference type="SUPFAM" id="SSF89550">
    <property type="entry name" value="PHP domain-like"/>
    <property type="match status" value="1"/>
</dbReference>
<protein>
    <recommendedName>
        <fullName evidence="5">Tyrosine-protein phosphatase</fullName>
        <ecNumber evidence="5">3.1.3.48</ecNumber>
    </recommendedName>
</protein>
<proteinExistence type="inferred from homology"/>
<evidence type="ECO:0000313" key="7">
    <source>
        <dbReference type="Proteomes" id="UP000244240"/>
    </source>
</evidence>
<dbReference type="EMBL" id="QBKR01000026">
    <property type="protein sequence ID" value="PTX53727.1"/>
    <property type="molecule type" value="Genomic_DNA"/>
</dbReference>
<dbReference type="Gene3D" id="3.20.20.140">
    <property type="entry name" value="Metal-dependent hydrolases"/>
    <property type="match status" value="1"/>
</dbReference>
<dbReference type="Pfam" id="PF19567">
    <property type="entry name" value="CpsB_CapC"/>
    <property type="match status" value="1"/>
</dbReference>
<comment type="catalytic activity">
    <reaction evidence="4 5">
        <text>O-phospho-L-tyrosyl-[protein] + H2O = L-tyrosyl-[protein] + phosphate</text>
        <dbReference type="Rhea" id="RHEA:10684"/>
        <dbReference type="Rhea" id="RHEA-COMP:10136"/>
        <dbReference type="Rhea" id="RHEA-COMP:20101"/>
        <dbReference type="ChEBI" id="CHEBI:15377"/>
        <dbReference type="ChEBI" id="CHEBI:43474"/>
        <dbReference type="ChEBI" id="CHEBI:46858"/>
        <dbReference type="ChEBI" id="CHEBI:61978"/>
        <dbReference type="EC" id="3.1.3.48"/>
    </reaction>
</comment>
<evidence type="ECO:0000256" key="4">
    <source>
        <dbReference type="ARBA" id="ARBA00051722"/>
    </source>
</evidence>